<dbReference type="PANTHER" id="PTHR43811:SF19">
    <property type="entry name" value="39 KDA FK506-BINDING NUCLEAR PROTEIN"/>
    <property type="match status" value="1"/>
</dbReference>
<dbReference type="PROSITE" id="PS50059">
    <property type="entry name" value="FKBP_PPIASE"/>
    <property type="match status" value="1"/>
</dbReference>
<evidence type="ECO:0000256" key="3">
    <source>
        <dbReference type="ARBA" id="ARBA00023110"/>
    </source>
</evidence>
<dbReference type="FunFam" id="3.10.50.40:FF:000006">
    <property type="entry name" value="Peptidyl-prolyl cis-trans isomerase"/>
    <property type="match status" value="1"/>
</dbReference>
<evidence type="ECO:0000313" key="8">
    <source>
        <dbReference type="EMBL" id="MBB4078204.1"/>
    </source>
</evidence>
<accession>A0A840DY90</accession>
<evidence type="ECO:0000256" key="5">
    <source>
        <dbReference type="PROSITE-ProRule" id="PRU00277"/>
    </source>
</evidence>
<dbReference type="Pfam" id="PF00254">
    <property type="entry name" value="FKBP_C"/>
    <property type="match status" value="1"/>
</dbReference>
<proteinExistence type="inferred from homology"/>
<dbReference type="PROSITE" id="PS51257">
    <property type="entry name" value="PROKAR_LIPOPROTEIN"/>
    <property type="match status" value="1"/>
</dbReference>
<keyword evidence="3 5" id="KW-0697">Rotamase</keyword>
<dbReference type="Proteomes" id="UP000576209">
    <property type="component" value="Unassembled WGS sequence"/>
</dbReference>
<dbReference type="AlphaFoldDB" id="A0A840DY90"/>
<protein>
    <recommendedName>
        <fullName evidence="6">Peptidyl-prolyl cis-trans isomerase</fullName>
        <ecNumber evidence="6">5.2.1.8</ecNumber>
    </recommendedName>
</protein>
<name>A0A840DY90_9BACT</name>
<evidence type="ECO:0000256" key="1">
    <source>
        <dbReference type="ARBA" id="ARBA00000971"/>
    </source>
</evidence>
<comment type="similarity">
    <text evidence="2 6">Belongs to the FKBP-type PPIase family.</text>
</comment>
<feature type="domain" description="PPIase FKBP-type" evidence="7">
    <location>
        <begin position="215"/>
        <end position="304"/>
    </location>
</feature>
<keyword evidence="4 5" id="KW-0413">Isomerase</keyword>
<comment type="caution">
    <text evidence="8">The sequence shown here is derived from an EMBL/GenBank/DDBJ whole genome shotgun (WGS) entry which is preliminary data.</text>
</comment>
<comment type="catalytic activity">
    <reaction evidence="1 5 6">
        <text>[protein]-peptidylproline (omega=180) = [protein]-peptidylproline (omega=0)</text>
        <dbReference type="Rhea" id="RHEA:16237"/>
        <dbReference type="Rhea" id="RHEA-COMP:10747"/>
        <dbReference type="Rhea" id="RHEA-COMP:10748"/>
        <dbReference type="ChEBI" id="CHEBI:83833"/>
        <dbReference type="ChEBI" id="CHEBI:83834"/>
        <dbReference type="EC" id="5.2.1.8"/>
    </reaction>
</comment>
<dbReference type="InterPro" id="IPR046357">
    <property type="entry name" value="PPIase_dom_sf"/>
</dbReference>
<evidence type="ECO:0000256" key="6">
    <source>
        <dbReference type="RuleBase" id="RU003915"/>
    </source>
</evidence>
<evidence type="ECO:0000256" key="4">
    <source>
        <dbReference type="ARBA" id="ARBA00023235"/>
    </source>
</evidence>
<dbReference type="GO" id="GO:0003755">
    <property type="term" value="F:peptidyl-prolyl cis-trans isomerase activity"/>
    <property type="evidence" value="ECO:0007669"/>
    <property type="project" value="UniProtKB-UniRule"/>
</dbReference>
<dbReference type="InterPro" id="IPR001179">
    <property type="entry name" value="PPIase_FKBP_dom"/>
</dbReference>
<dbReference type="SUPFAM" id="SSF54534">
    <property type="entry name" value="FKBP-like"/>
    <property type="match status" value="2"/>
</dbReference>
<keyword evidence="9" id="KW-1185">Reference proteome</keyword>
<gene>
    <name evidence="8" type="ORF">GGR28_000805</name>
</gene>
<dbReference type="RefSeq" id="WP_183494422.1">
    <property type="nucleotide sequence ID" value="NZ_JACIFF010000001.1"/>
</dbReference>
<dbReference type="Gene3D" id="3.10.50.40">
    <property type="match status" value="2"/>
</dbReference>
<evidence type="ECO:0000259" key="7">
    <source>
        <dbReference type="PROSITE" id="PS50059"/>
    </source>
</evidence>
<dbReference type="PANTHER" id="PTHR43811">
    <property type="entry name" value="FKBP-TYPE PEPTIDYL-PROLYL CIS-TRANS ISOMERASE FKPA"/>
    <property type="match status" value="1"/>
</dbReference>
<evidence type="ECO:0000313" key="9">
    <source>
        <dbReference type="Proteomes" id="UP000576209"/>
    </source>
</evidence>
<evidence type="ECO:0000256" key="2">
    <source>
        <dbReference type="ARBA" id="ARBA00006577"/>
    </source>
</evidence>
<reference evidence="8 9" key="1">
    <citation type="submission" date="2020-08" db="EMBL/GenBank/DDBJ databases">
        <title>Genomic Encyclopedia of Type Strains, Phase IV (KMG-IV): sequencing the most valuable type-strain genomes for metagenomic binning, comparative biology and taxonomic classification.</title>
        <authorList>
            <person name="Goeker M."/>
        </authorList>
    </citation>
    <scope>NUCLEOTIDE SEQUENCE [LARGE SCALE GENOMIC DNA]</scope>
    <source>
        <strain evidence="8 9">DSM 105137</strain>
    </source>
</reference>
<dbReference type="EC" id="5.2.1.8" evidence="6"/>
<dbReference type="EMBL" id="JACIFF010000001">
    <property type="protein sequence ID" value="MBB4078204.1"/>
    <property type="molecule type" value="Genomic_DNA"/>
</dbReference>
<organism evidence="8 9">
    <name type="scientific">Neolewinella aquimaris</name>
    <dbReference type="NCBI Taxonomy" id="1835722"/>
    <lineage>
        <taxon>Bacteria</taxon>
        <taxon>Pseudomonadati</taxon>
        <taxon>Bacteroidota</taxon>
        <taxon>Saprospiria</taxon>
        <taxon>Saprospirales</taxon>
        <taxon>Lewinellaceae</taxon>
        <taxon>Neolewinella</taxon>
    </lineage>
</organism>
<sequence length="304" mass="33212">MRTNFLSLLAGLIFFAACTDSDKEGMQTTELGNRYSYVTSNDDGQLAEPGEFVYIHAILKSEGDSVIVDTREQDGEQPAIQVVADSLADETLGPVQDVVRKLRVGERAIIRTNISTYPPNAKPPGMENDTVLLYDIEVTEIVGQDEFNTRQQALAAEAQEKAAVIQGREEEMLAFTQQVFEDYKAGKLDGELQSTETGLRYIIHEEGSGAEAEAGRGVVVQYIGRLTSNGEVFDQSFERGQGIPFPLGQGRVIPGWDEGIDLLQEGDHATLIIPSDLGYGPQGSSGTIPPDSELMFYVELEDVQ</sequence>